<name>A0A4Q5M193_9BACT</name>
<sequence>MSQFIYGIDFGTTNSALVILDTTTNTIVKLFTTPSLLFFPEPKNPREEITFSIGNEAIERYVENRRRGRFMKSIKKVLPNKSFIDTRIGAKSYKAEDLVSLILIHLKKQADDFLGENITTAVIGRPVVFDENPEKDALAQERLSKAARIAGFTDFYFQMEPIGAAFTYERQIKKEELVLVADFGGGTSDFSLMRLNPKAVHQADRGADMIAQGGVYIGGDSLDSDIMWHKGTMHFGRGVKEEITPGKLIDLPMSYFQNICSWEKMNFLDTLRMRTSISKSYGFSGKNYKVKNLLTLIEDNLGYVLFKQIEKSKMDLTHHDETTFEFNQNEIDFKESITIADFEKEIINKNLDKIEEYLLGFLEKYQISQQDIDVVFMTGGTSMVRPLKNIFIKQFGEDKIKSGDNFNSVAMGLAYSYKVVSAGVQF</sequence>
<dbReference type="Proteomes" id="UP000293162">
    <property type="component" value="Unassembled WGS sequence"/>
</dbReference>
<dbReference type="GO" id="GO:0005524">
    <property type="term" value="F:ATP binding"/>
    <property type="evidence" value="ECO:0007669"/>
    <property type="project" value="UniProtKB-KW"/>
</dbReference>
<organism evidence="3 4">
    <name type="scientific">Emticicia agri</name>
    <dbReference type="NCBI Taxonomy" id="2492393"/>
    <lineage>
        <taxon>Bacteria</taxon>
        <taxon>Pseudomonadati</taxon>
        <taxon>Bacteroidota</taxon>
        <taxon>Cytophagia</taxon>
        <taxon>Cytophagales</taxon>
        <taxon>Leadbetterellaceae</taxon>
        <taxon>Emticicia</taxon>
    </lineage>
</organism>
<dbReference type="CDD" id="cd10231">
    <property type="entry name" value="ASKHA_NBD_HSP70_YegD-like"/>
    <property type="match status" value="1"/>
</dbReference>
<keyword evidence="2" id="KW-0067">ATP-binding</keyword>
<dbReference type="EMBL" id="SEWF01000010">
    <property type="protein sequence ID" value="RYU96066.1"/>
    <property type="molecule type" value="Genomic_DNA"/>
</dbReference>
<keyword evidence="4" id="KW-1185">Reference proteome</keyword>
<dbReference type="InterPro" id="IPR013126">
    <property type="entry name" value="Hsp_70_fam"/>
</dbReference>
<dbReference type="AlphaFoldDB" id="A0A4Q5M193"/>
<dbReference type="OrthoDB" id="9807934at2"/>
<evidence type="ECO:0000256" key="2">
    <source>
        <dbReference type="ARBA" id="ARBA00022840"/>
    </source>
</evidence>
<evidence type="ECO:0000313" key="4">
    <source>
        <dbReference type="Proteomes" id="UP000293162"/>
    </source>
</evidence>
<gene>
    <name evidence="3" type="ORF">EWM59_09220</name>
</gene>
<dbReference type="PANTHER" id="PTHR19375">
    <property type="entry name" value="HEAT SHOCK PROTEIN 70KDA"/>
    <property type="match status" value="1"/>
</dbReference>
<dbReference type="InterPro" id="IPR042054">
    <property type="entry name" value="YegD-like"/>
</dbReference>
<evidence type="ECO:0000313" key="3">
    <source>
        <dbReference type="EMBL" id="RYU96066.1"/>
    </source>
</evidence>
<dbReference type="Gene3D" id="3.90.640.10">
    <property type="entry name" value="Actin, Chain A, domain 4"/>
    <property type="match status" value="2"/>
</dbReference>
<dbReference type="Gene3D" id="3.30.420.40">
    <property type="match status" value="4"/>
</dbReference>
<dbReference type="InterPro" id="IPR043129">
    <property type="entry name" value="ATPase_NBD"/>
</dbReference>
<dbReference type="Pfam" id="PF00012">
    <property type="entry name" value="HSP70"/>
    <property type="match status" value="2"/>
</dbReference>
<reference evidence="3 4" key="1">
    <citation type="submission" date="2019-02" db="EMBL/GenBank/DDBJ databases">
        <title>Bacterial novel species Emticicia sp. 17J42-9 isolated from soil.</title>
        <authorList>
            <person name="Jung H.-Y."/>
        </authorList>
    </citation>
    <scope>NUCLEOTIDE SEQUENCE [LARGE SCALE GENOMIC DNA]</scope>
    <source>
        <strain evidence="3 4">17J42-9</strain>
    </source>
</reference>
<dbReference type="RefSeq" id="WP_130020672.1">
    <property type="nucleotide sequence ID" value="NZ_SEWF01000010.1"/>
</dbReference>
<keyword evidence="1" id="KW-0547">Nucleotide-binding</keyword>
<protein>
    <submittedName>
        <fullName evidence="3">Hsp70 family protein</fullName>
    </submittedName>
</protein>
<proteinExistence type="predicted"/>
<evidence type="ECO:0000256" key="1">
    <source>
        <dbReference type="ARBA" id="ARBA00022741"/>
    </source>
</evidence>
<dbReference type="SUPFAM" id="SSF53067">
    <property type="entry name" value="Actin-like ATPase domain"/>
    <property type="match status" value="2"/>
</dbReference>
<dbReference type="GO" id="GO:0140662">
    <property type="term" value="F:ATP-dependent protein folding chaperone"/>
    <property type="evidence" value="ECO:0007669"/>
    <property type="project" value="InterPro"/>
</dbReference>
<accession>A0A4Q5M193</accession>
<comment type="caution">
    <text evidence="3">The sequence shown here is derived from an EMBL/GenBank/DDBJ whole genome shotgun (WGS) entry which is preliminary data.</text>
</comment>